<proteinExistence type="predicted"/>
<sequence length="81" mass="8980">MIRTDVLRLAQVRADAASGAAMRTRAAARLSLSEIADLCGVDPSTVWRWERGKRTPRGEAALAYARVLDDLTQQRNREQVA</sequence>
<reference evidence="2 3" key="1">
    <citation type="submission" date="2019-05" db="EMBL/GenBank/DDBJ databases">
        <title>Streptomyces marianii sp. nov., a novel marine actinomycete from southern coast of India.</title>
        <authorList>
            <person name="Iniyan A.M."/>
            <person name="Wink J."/>
            <person name="Ramprasad E."/>
            <person name="Ramana C.V."/>
            <person name="Bunk B."/>
            <person name="Sproer C."/>
            <person name="Joseph F.-J.R.S."/>
            <person name="Vincent S.G.P."/>
        </authorList>
    </citation>
    <scope>NUCLEOTIDE SEQUENCE [LARGE SCALE GENOMIC DNA]</scope>
    <source>
        <strain evidence="2 3">ICN19</strain>
    </source>
</reference>
<dbReference type="SMART" id="SM00530">
    <property type="entry name" value="HTH_XRE"/>
    <property type="match status" value="1"/>
</dbReference>
<dbReference type="SUPFAM" id="SSF47413">
    <property type="entry name" value="lambda repressor-like DNA-binding domains"/>
    <property type="match status" value="1"/>
</dbReference>
<dbReference type="Pfam" id="PF01381">
    <property type="entry name" value="HTH_3"/>
    <property type="match status" value="1"/>
</dbReference>
<organism evidence="2 3">
    <name type="scientific">Streptomyces marianii</name>
    <dbReference type="NCBI Taxonomy" id="1817406"/>
    <lineage>
        <taxon>Bacteria</taxon>
        <taxon>Bacillati</taxon>
        <taxon>Actinomycetota</taxon>
        <taxon>Actinomycetes</taxon>
        <taxon>Kitasatosporales</taxon>
        <taxon>Streptomycetaceae</taxon>
        <taxon>Streptomyces</taxon>
    </lineage>
</organism>
<dbReference type="Gene3D" id="1.10.260.40">
    <property type="entry name" value="lambda repressor-like DNA-binding domains"/>
    <property type="match status" value="1"/>
</dbReference>
<dbReference type="OrthoDB" id="5149137at2"/>
<keyword evidence="3" id="KW-1185">Reference proteome</keyword>
<evidence type="ECO:0000313" key="3">
    <source>
        <dbReference type="Proteomes" id="UP000305921"/>
    </source>
</evidence>
<dbReference type="GO" id="GO:0003677">
    <property type="term" value="F:DNA binding"/>
    <property type="evidence" value="ECO:0007669"/>
    <property type="project" value="InterPro"/>
</dbReference>
<dbReference type="PROSITE" id="PS50943">
    <property type="entry name" value="HTH_CROC1"/>
    <property type="match status" value="1"/>
</dbReference>
<dbReference type="AlphaFoldDB" id="A0A5R9E504"/>
<name>A0A5R9E504_9ACTN</name>
<evidence type="ECO:0000259" key="1">
    <source>
        <dbReference type="PROSITE" id="PS50943"/>
    </source>
</evidence>
<dbReference type="CDD" id="cd00093">
    <property type="entry name" value="HTH_XRE"/>
    <property type="match status" value="1"/>
</dbReference>
<gene>
    <name evidence="2" type="ORF">FEF34_20055</name>
</gene>
<dbReference type="Proteomes" id="UP000305921">
    <property type="component" value="Unassembled WGS sequence"/>
</dbReference>
<dbReference type="EMBL" id="VAWE01000001">
    <property type="protein sequence ID" value="TLQ45038.1"/>
    <property type="molecule type" value="Genomic_DNA"/>
</dbReference>
<evidence type="ECO:0000313" key="2">
    <source>
        <dbReference type="EMBL" id="TLQ45038.1"/>
    </source>
</evidence>
<dbReference type="InterPro" id="IPR010982">
    <property type="entry name" value="Lambda_DNA-bd_dom_sf"/>
</dbReference>
<comment type="caution">
    <text evidence="2">The sequence shown here is derived from an EMBL/GenBank/DDBJ whole genome shotgun (WGS) entry which is preliminary data.</text>
</comment>
<protein>
    <submittedName>
        <fullName evidence="2">Helix-turn-helix transcriptional regulator</fullName>
    </submittedName>
</protein>
<feature type="domain" description="HTH cro/C1-type" evidence="1">
    <location>
        <begin position="25"/>
        <end position="69"/>
    </location>
</feature>
<dbReference type="RefSeq" id="WP_138054396.1">
    <property type="nucleotide sequence ID" value="NZ_VAWE01000001.1"/>
</dbReference>
<accession>A0A5R9E504</accession>
<dbReference type="InterPro" id="IPR001387">
    <property type="entry name" value="Cro/C1-type_HTH"/>
</dbReference>